<sequence>MKIIRVFLIIIFLNIFLSASEKIDYLYYANIGISNEAGILSKFKDRNVALNSWVTELAEFEKMKININIYYEKEKILKDYKNKKLDTIILDALTYYRNKDLLDPLTYKKWGVSLSKKKRSRYYLIADGEKKLKGFKDLKNKKLVLKSEDKNANVWLEKNSLTINKKSSKKLLEELKKEKNDRRVVFSVFFGKSDYGIITKRAWDVIVSFNPAIKKKVKIIDMSDEIFFDNLAMYSKTSDATSREFFLTKGANPQELKSKKALRLINLLKIDSIFIIEDESLKDLNKFFKEYFELEKRYN</sequence>
<dbReference type="AlphaFoldDB" id="A0A5R8Y1Q2"/>
<dbReference type="Gene3D" id="3.40.190.10">
    <property type="entry name" value="Periplasmic binding protein-like II"/>
    <property type="match status" value="2"/>
</dbReference>
<evidence type="ECO:0000313" key="1">
    <source>
        <dbReference type="EMBL" id="TLP38395.1"/>
    </source>
</evidence>
<dbReference type="OrthoDB" id="5344311at2"/>
<evidence type="ECO:0000313" key="2">
    <source>
        <dbReference type="Proteomes" id="UP000308901"/>
    </source>
</evidence>
<name>A0A5R8Y1Q2_9BACT</name>
<keyword evidence="2" id="KW-1185">Reference proteome</keyword>
<gene>
    <name evidence="1" type="ORF">FDK22_07950</name>
</gene>
<accession>A0A5R8Y1Q2</accession>
<comment type="caution">
    <text evidence="1">The sequence shown here is derived from an EMBL/GenBank/DDBJ whole genome shotgun (WGS) entry which is preliminary data.</text>
</comment>
<dbReference type="Proteomes" id="UP000308901">
    <property type="component" value="Unassembled WGS sequence"/>
</dbReference>
<reference evidence="1 2" key="1">
    <citation type="submission" date="2019-05" db="EMBL/GenBank/DDBJ databases">
        <title>Arcobacter sp. nov., isolated from sea sediment.</title>
        <authorList>
            <person name="Kim W."/>
        </authorList>
    </citation>
    <scope>NUCLEOTIDE SEQUENCE [LARGE SCALE GENOMIC DNA]</scope>
    <source>
        <strain evidence="1 2">CAU 1517</strain>
    </source>
</reference>
<dbReference type="EMBL" id="VANU01000003">
    <property type="protein sequence ID" value="TLP38395.1"/>
    <property type="molecule type" value="Genomic_DNA"/>
</dbReference>
<dbReference type="RefSeq" id="WP_138152389.1">
    <property type="nucleotide sequence ID" value="NZ_VANU01000003.1"/>
</dbReference>
<protein>
    <submittedName>
        <fullName evidence="1">Phosphate/phosphite/phosphonate ABC transporter substrate-binding protein</fullName>
    </submittedName>
</protein>
<dbReference type="Pfam" id="PF12974">
    <property type="entry name" value="Phosphonate-bd"/>
    <property type="match status" value="1"/>
</dbReference>
<proteinExistence type="predicted"/>
<organism evidence="1 2">
    <name type="scientific">Arcobacter arenosus</name>
    <dbReference type="NCBI Taxonomy" id="2576037"/>
    <lineage>
        <taxon>Bacteria</taxon>
        <taxon>Pseudomonadati</taxon>
        <taxon>Campylobacterota</taxon>
        <taxon>Epsilonproteobacteria</taxon>
        <taxon>Campylobacterales</taxon>
        <taxon>Arcobacteraceae</taxon>
        <taxon>Arcobacter</taxon>
    </lineage>
</organism>